<dbReference type="RefSeq" id="WP_007400292.1">
    <property type="nucleotide sequence ID" value="NZ_CALMTF010000056.1"/>
</dbReference>
<organism evidence="1 2">
    <name type="scientific">Komagataeibacter rhaeticus</name>
    <dbReference type="NCBI Taxonomy" id="215221"/>
    <lineage>
        <taxon>Bacteria</taxon>
        <taxon>Pseudomonadati</taxon>
        <taxon>Pseudomonadota</taxon>
        <taxon>Alphaproteobacteria</taxon>
        <taxon>Acetobacterales</taxon>
        <taxon>Acetobacteraceae</taxon>
        <taxon>Komagataeibacter</taxon>
    </lineage>
</organism>
<reference evidence="1 2" key="1">
    <citation type="submission" date="2020-03" db="EMBL/GenBank/DDBJ databases">
        <title>Isolation of cellulose-producing strains, genome characterization and application of the synthesized cellulose films as an economical and sustainable material for piezoelectric sensor construction.</title>
        <authorList>
            <person name="Mangayil R.K."/>
        </authorList>
    </citation>
    <scope>NUCLEOTIDE SEQUENCE [LARGE SCALE GENOMIC DNA]</scope>
    <source>
        <strain evidence="1 2">ENS 9a1a</strain>
    </source>
</reference>
<dbReference type="EMBL" id="CP050139">
    <property type="protein sequence ID" value="QIP35680.1"/>
    <property type="molecule type" value="Genomic_DNA"/>
</dbReference>
<name>A0A858JI49_9PROT</name>
<sequence>MFPLLAHAAWVPRAAVRGMAYDGRQPTPRRGGLCNPRGARDMAACMRVLVKPAA</sequence>
<proteinExistence type="predicted"/>
<evidence type="ECO:0000313" key="2">
    <source>
        <dbReference type="Proteomes" id="UP000502533"/>
    </source>
</evidence>
<accession>A0A858JI49</accession>
<gene>
    <name evidence="1" type="ORF">GWK63_09565</name>
</gene>
<dbReference type="GeneID" id="85022402"/>
<evidence type="ECO:0000313" key="1">
    <source>
        <dbReference type="EMBL" id="QIP35680.1"/>
    </source>
</evidence>
<dbReference type="AlphaFoldDB" id="A0A858JI49"/>
<dbReference type="KEGG" id="kre:GWK63_09565"/>
<dbReference type="Proteomes" id="UP000502533">
    <property type="component" value="Chromosome"/>
</dbReference>
<keyword evidence="2" id="KW-1185">Reference proteome</keyword>
<protein>
    <submittedName>
        <fullName evidence="1">Uncharacterized protein</fullName>
    </submittedName>
</protein>